<reference evidence="2" key="1">
    <citation type="journal article" date="2010" name="Mol. Biosyst.">
        <title>Complete genome sequence and comparative analysis of Shewanella violacea, a psychrophilic and piezophilic bacterium from deep sea floor sediments.</title>
        <authorList>
            <person name="Aono E."/>
            <person name="Baba T."/>
            <person name="Ara T."/>
            <person name="Nishi T."/>
            <person name="Nakamichi T."/>
            <person name="Inamoto E."/>
            <person name="Toyonaga H."/>
            <person name="Hasegawa M."/>
            <person name="Takai Y."/>
            <person name="Okumura Y."/>
            <person name="Baba M."/>
            <person name="Tomita M."/>
            <person name="Kato C."/>
            <person name="Oshima T."/>
            <person name="Nakasone K."/>
            <person name="Mori H."/>
        </authorList>
    </citation>
    <scope>NUCLEOTIDE SEQUENCE [LARGE SCALE GENOMIC DNA]</scope>
    <source>
        <strain evidence="2">JCM 10179 / CIP 106290 / LMG 19151 / DSS12</strain>
    </source>
</reference>
<dbReference type="EMBL" id="AP011177">
    <property type="protein sequence ID" value="BAJ03510.1"/>
    <property type="molecule type" value="Genomic_DNA"/>
</dbReference>
<accession>D4ZBW5</accession>
<dbReference type="HOGENOM" id="CLU_3316911_0_0_6"/>
<sequence>MDNLAGVINRFYLQPKGEAIKNAAFGSCGTISYLRDLNS</sequence>
<protein>
    <submittedName>
        <fullName evidence="1">Uncharacterized protein</fullName>
    </submittedName>
</protein>
<gene>
    <name evidence="1" type="ordered locus">SVI_3539</name>
</gene>
<name>D4ZBW5_SHEVD</name>
<keyword evidence="2" id="KW-1185">Reference proteome</keyword>
<dbReference type="AlphaFoldDB" id="D4ZBW5"/>
<dbReference type="Proteomes" id="UP000002350">
    <property type="component" value="Chromosome"/>
</dbReference>
<organism evidence="1 2">
    <name type="scientific">Shewanella violacea (strain JCM 10179 / CIP 106290 / LMG 19151 / DSS12)</name>
    <dbReference type="NCBI Taxonomy" id="637905"/>
    <lineage>
        <taxon>Bacteria</taxon>
        <taxon>Pseudomonadati</taxon>
        <taxon>Pseudomonadota</taxon>
        <taxon>Gammaproteobacteria</taxon>
        <taxon>Alteromonadales</taxon>
        <taxon>Shewanellaceae</taxon>
        <taxon>Shewanella</taxon>
    </lineage>
</organism>
<proteinExistence type="predicted"/>
<evidence type="ECO:0000313" key="1">
    <source>
        <dbReference type="EMBL" id="BAJ03510.1"/>
    </source>
</evidence>
<evidence type="ECO:0000313" key="2">
    <source>
        <dbReference type="Proteomes" id="UP000002350"/>
    </source>
</evidence>
<dbReference type="KEGG" id="svo:SVI_3539"/>